<evidence type="ECO:0000313" key="3">
    <source>
        <dbReference type="Proteomes" id="UP001519460"/>
    </source>
</evidence>
<dbReference type="AlphaFoldDB" id="A0ABD0JEA5"/>
<protein>
    <submittedName>
        <fullName evidence="2">Uncharacterized protein</fullName>
    </submittedName>
</protein>
<reference evidence="2 3" key="1">
    <citation type="journal article" date="2023" name="Sci. Data">
        <title>Genome assembly of the Korean intertidal mud-creeper Batillaria attramentaria.</title>
        <authorList>
            <person name="Patra A.K."/>
            <person name="Ho P.T."/>
            <person name="Jun S."/>
            <person name="Lee S.J."/>
            <person name="Kim Y."/>
            <person name="Won Y.J."/>
        </authorList>
    </citation>
    <scope>NUCLEOTIDE SEQUENCE [LARGE SCALE GENOMIC DNA]</scope>
    <source>
        <strain evidence="2">Wonlab-2016</strain>
    </source>
</reference>
<evidence type="ECO:0000313" key="2">
    <source>
        <dbReference type="EMBL" id="KAK7471719.1"/>
    </source>
</evidence>
<accession>A0ABD0JEA5</accession>
<gene>
    <name evidence="2" type="ORF">BaRGS_00035651</name>
</gene>
<organism evidence="2 3">
    <name type="scientific">Batillaria attramentaria</name>
    <dbReference type="NCBI Taxonomy" id="370345"/>
    <lineage>
        <taxon>Eukaryota</taxon>
        <taxon>Metazoa</taxon>
        <taxon>Spiralia</taxon>
        <taxon>Lophotrochozoa</taxon>
        <taxon>Mollusca</taxon>
        <taxon>Gastropoda</taxon>
        <taxon>Caenogastropoda</taxon>
        <taxon>Sorbeoconcha</taxon>
        <taxon>Cerithioidea</taxon>
        <taxon>Batillariidae</taxon>
        <taxon>Batillaria</taxon>
    </lineage>
</organism>
<sequence length="80" mass="9134">MKPIDNCGRRFRVCLYEVRTCCRQRGKPDKSCTGPPQYESGAGDIMRYSKRRRLPAVTSPTPTRTNTEVNCNLKLLDTPQ</sequence>
<proteinExistence type="predicted"/>
<dbReference type="EMBL" id="JACVVK020000481">
    <property type="protein sequence ID" value="KAK7471719.1"/>
    <property type="molecule type" value="Genomic_DNA"/>
</dbReference>
<feature type="region of interest" description="Disordered" evidence="1">
    <location>
        <begin position="25"/>
        <end position="49"/>
    </location>
</feature>
<name>A0ABD0JEA5_9CAEN</name>
<evidence type="ECO:0000256" key="1">
    <source>
        <dbReference type="SAM" id="MobiDB-lite"/>
    </source>
</evidence>
<comment type="caution">
    <text evidence="2">The sequence shown here is derived from an EMBL/GenBank/DDBJ whole genome shotgun (WGS) entry which is preliminary data.</text>
</comment>
<keyword evidence="3" id="KW-1185">Reference proteome</keyword>
<dbReference type="Proteomes" id="UP001519460">
    <property type="component" value="Unassembled WGS sequence"/>
</dbReference>